<dbReference type="OrthoDB" id="10295937at2759"/>
<feature type="region of interest" description="Disordered" evidence="1">
    <location>
        <begin position="88"/>
        <end position="108"/>
    </location>
</feature>
<feature type="domain" description="2EXR" evidence="2">
    <location>
        <begin position="18"/>
        <end position="186"/>
    </location>
</feature>
<comment type="caution">
    <text evidence="3">The sequence shown here is derived from an EMBL/GenBank/DDBJ whole genome shotgun (WGS) entry which is preliminary data.</text>
</comment>
<evidence type="ECO:0000256" key="1">
    <source>
        <dbReference type="SAM" id="MobiDB-lite"/>
    </source>
</evidence>
<name>A0A9N9PWS9_9HELO</name>
<gene>
    <name evidence="3" type="ORF">HYFRA_00000479</name>
</gene>
<dbReference type="Pfam" id="PF20150">
    <property type="entry name" value="2EXR"/>
    <property type="match status" value="1"/>
</dbReference>
<protein>
    <recommendedName>
        <fullName evidence="2">2EXR domain-containing protein</fullName>
    </recommendedName>
</protein>
<feature type="compositionally biased region" description="Polar residues" evidence="1">
    <location>
        <begin position="93"/>
        <end position="105"/>
    </location>
</feature>
<dbReference type="InterPro" id="IPR045518">
    <property type="entry name" value="2EXR"/>
</dbReference>
<organism evidence="3 4">
    <name type="scientific">Hymenoscyphus fraxineus</name>
    <dbReference type="NCBI Taxonomy" id="746836"/>
    <lineage>
        <taxon>Eukaryota</taxon>
        <taxon>Fungi</taxon>
        <taxon>Dikarya</taxon>
        <taxon>Ascomycota</taxon>
        <taxon>Pezizomycotina</taxon>
        <taxon>Leotiomycetes</taxon>
        <taxon>Helotiales</taxon>
        <taxon>Helotiaceae</taxon>
        <taxon>Hymenoscyphus</taxon>
    </lineage>
</organism>
<proteinExistence type="predicted"/>
<evidence type="ECO:0000259" key="2">
    <source>
        <dbReference type="Pfam" id="PF20150"/>
    </source>
</evidence>
<reference evidence="3" key="1">
    <citation type="submission" date="2021-07" db="EMBL/GenBank/DDBJ databases">
        <authorList>
            <person name="Durling M."/>
        </authorList>
    </citation>
    <scope>NUCLEOTIDE SEQUENCE</scope>
</reference>
<dbReference type="AlphaFoldDB" id="A0A9N9PWS9"/>
<dbReference type="PANTHER" id="PTHR35910:SF6">
    <property type="entry name" value="2EXR DOMAIN-CONTAINING PROTEIN"/>
    <property type="match status" value="1"/>
</dbReference>
<dbReference type="PANTHER" id="PTHR35910">
    <property type="entry name" value="2EXR DOMAIN-CONTAINING PROTEIN"/>
    <property type="match status" value="1"/>
</dbReference>
<accession>A0A9N9PWS9</accession>
<dbReference type="Proteomes" id="UP000696280">
    <property type="component" value="Unassembled WGS sequence"/>
</dbReference>
<keyword evidence="4" id="KW-1185">Reference proteome</keyword>
<dbReference type="EMBL" id="CAJVRL010000081">
    <property type="protein sequence ID" value="CAG8958133.1"/>
    <property type="molecule type" value="Genomic_DNA"/>
</dbReference>
<evidence type="ECO:0000313" key="3">
    <source>
        <dbReference type="EMBL" id="CAG8958133.1"/>
    </source>
</evidence>
<evidence type="ECO:0000313" key="4">
    <source>
        <dbReference type="Proteomes" id="UP000696280"/>
    </source>
</evidence>
<sequence>MSSLAMSTSTSTSPALSFEPFPRLPAEIRDAIWKYAAESAVFKTKHSPILGAIWICPNVDLTRPARALLISPRDFKMAYCARHYDTNEEADSDNTSSTQSLNTSFDPGHPPYRWLLGGDDSDIHNCLPGEQQETAFEEYFICSLRWHDAYDAYKKELGSFLSLLHTCREARRSTMEGYNLLGCPSQYAPDCRDWNPQDVLFFPLDTGLYSEVRTTMLFRWMIRLGATAPHFAATVEHLALPFESLLFWQILEIISTEDNPALLERYPDILPEELLERFLANFPNLQTVMVVKDTMGVTERPRGSFVLYTSHDVRMRGFPYLGKRPIEIEQEITELLRKAAIRFVPPRKVPVVQFCVLGCEY</sequence>